<dbReference type="InterPro" id="IPR039663">
    <property type="entry name" value="AIP/AIPL1/TTC9"/>
</dbReference>
<dbReference type="SUPFAM" id="SSF54534">
    <property type="entry name" value="FKBP-like"/>
    <property type="match status" value="1"/>
</dbReference>
<name>A0A8J9VPB0_9NEOP</name>
<keyword evidence="4" id="KW-0802">TPR repeat</keyword>
<dbReference type="PANTHER" id="PTHR11242">
    <property type="entry name" value="ARYL HYDROCARBON RECEPTOR INTERACTING PROTEIN RELATED"/>
    <property type="match status" value="1"/>
</dbReference>
<evidence type="ECO:0000313" key="6">
    <source>
        <dbReference type="EMBL" id="CAH0715377.1"/>
    </source>
</evidence>
<dbReference type="InterPro" id="IPR046357">
    <property type="entry name" value="PPIase_dom_sf"/>
</dbReference>
<dbReference type="GO" id="GO:0005737">
    <property type="term" value="C:cytoplasm"/>
    <property type="evidence" value="ECO:0007669"/>
    <property type="project" value="UniProtKB-SubCell"/>
</dbReference>
<evidence type="ECO:0000256" key="4">
    <source>
        <dbReference type="ARBA" id="ARBA00022803"/>
    </source>
</evidence>
<dbReference type="OrthoDB" id="5829758at2759"/>
<evidence type="ECO:0000256" key="3">
    <source>
        <dbReference type="ARBA" id="ARBA00022737"/>
    </source>
</evidence>
<dbReference type="InterPro" id="IPR011990">
    <property type="entry name" value="TPR-like_helical_dom_sf"/>
</dbReference>
<evidence type="ECO:0000256" key="1">
    <source>
        <dbReference type="ARBA" id="ARBA00004496"/>
    </source>
</evidence>
<sequence length="324" mass="37858">MSKTAPIIKNVIHTGQKYVPIVDGSKVHFHFQTWKLGKERILVDDSRKIGKREPMVLVIGHKFKLEVWETIVKMMAVGEVASFQIKKELIYSYPFVSKTLRELGQEQRRTHTCTMTLHTEGIGYPDLDELINNPCDLEFIIEILKVETSNEYEKELWQLSSEERLKLVPELKEKGNKLYGQKLYDEAEDAYTQAIAICEQLMIRERKCDDEWISLNKIKLPILLNFAQCKLVKGEYYAVIEHCNTVLEYEKDNEKALYRRAKAHVGAWNPDAAEEDFKTLKSLDPTMASIIDKELENIKQLRKEKTEQDKNYLKHLFVPENKYS</sequence>
<dbReference type="InterPro" id="IPR056277">
    <property type="entry name" value="PPIase_AIP"/>
</dbReference>
<reference evidence="6" key="1">
    <citation type="submission" date="2021-12" db="EMBL/GenBank/DDBJ databases">
        <authorList>
            <person name="Martin H S."/>
        </authorList>
    </citation>
    <scope>NUCLEOTIDE SEQUENCE</scope>
</reference>
<evidence type="ECO:0000259" key="5">
    <source>
        <dbReference type="Pfam" id="PF23322"/>
    </source>
</evidence>
<dbReference type="InterPro" id="IPR019734">
    <property type="entry name" value="TPR_rpt"/>
</dbReference>
<protein>
    <recommendedName>
        <fullName evidence="5">AIP/AIPL N-terminal FKBP-type PPIase domain-containing protein</fullName>
    </recommendedName>
</protein>
<organism evidence="6 7">
    <name type="scientific">Brenthis ino</name>
    <name type="common">lesser marbled fritillary</name>
    <dbReference type="NCBI Taxonomy" id="405034"/>
    <lineage>
        <taxon>Eukaryota</taxon>
        <taxon>Metazoa</taxon>
        <taxon>Ecdysozoa</taxon>
        <taxon>Arthropoda</taxon>
        <taxon>Hexapoda</taxon>
        <taxon>Insecta</taxon>
        <taxon>Pterygota</taxon>
        <taxon>Neoptera</taxon>
        <taxon>Endopterygota</taxon>
        <taxon>Lepidoptera</taxon>
        <taxon>Glossata</taxon>
        <taxon>Ditrysia</taxon>
        <taxon>Papilionoidea</taxon>
        <taxon>Nymphalidae</taxon>
        <taxon>Heliconiinae</taxon>
        <taxon>Argynnini</taxon>
        <taxon>Brenthis</taxon>
    </lineage>
</organism>
<dbReference type="AlphaFoldDB" id="A0A8J9VPB0"/>
<dbReference type="Proteomes" id="UP000838878">
    <property type="component" value="Chromosome 10"/>
</dbReference>
<keyword evidence="7" id="KW-1185">Reference proteome</keyword>
<feature type="domain" description="AIP/AIPL N-terminal FKBP-type PPIase" evidence="5">
    <location>
        <begin position="25"/>
        <end position="145"/>
    </location>
</feature>
<dbReference type="FunFam" id="1.25.40.10:FF:000052">
    <property type="entry name" value="Aryl-hydrocarbon-interacting protein-like 1"/>
    <property type="match status" value="1"/>
</dbReference>
<dbReference type="SUPFAM" id="SSF48452">
    <property type="entry name" value="TPR-like"/>
    <property type="match status" value="1"/>
</dbReference>
<proteinExistence type="predicted"/>
<dbReference type="PANTHER" id="PTHR11242:SF0">
    <property type="entry name" value="TPR_REGION DOMAIN-CONTAINING PROTEIN"/>
    <property type="match status" value="1"/>
</dbReference>
<dbReference type="SMART" id="SM00028">
    <property type="entry name" value="TPR"/>
    <property type="match status" value="3"/>
</dbReference>
<accession>A0A8J9VPB0</accession>
<dbReference type="Pfam" id="PF23322">
    <property type="entry name" value="PPIase_AIP"/>
    <property type="match status" value="1"/>
</dbReference>
<dbReference type="GO" id="GO:0003755">
    <property type="term" value="F:peptidyl-prolyl cis-trans isomerase activity"/>
    <property type="evidence" value="ECO:0007669"/>
    <property type="project" value="InterPro"/>
</dbReference>
<evidence type="ECO:0000313" key="7">
    <source>
        <dbReference type="Proteomes" id="UP000838878"/>
    </source>
</evidence>
<dbReference type="Gene3D" id="1.25.40.10">
    <property type="entry name" value="Tetratricopeptide repeat domain"/>
    <property type="match status" value="1"/>
</dbReference>
<keyword evidence="3" id="KW-0677">Repeat</keyword>
<evidence type="ECO:0000256" key="2">
    <source>
        <dbReference type="ARBA" id="ARBA00022490"/>
    </source>
</evidence>
<comment type="subcellular location">
    <subcellularLocation>
        <location evidence="1">Cytoplasm</location>
    </subcellularLocation>
</comment>
<dbReference type="Gene3D" id="3.10.50.40">
    <property type="match status" value="1"/>
</dbReference>
<dbReference type="EMBL" id="OV170230">
    <property type="protein sequence ID" value="CAH0715377.1"/>
    <property type="molecule type" value="Genomic_DNA"/>
</dbReference>
<gene>
    <name evidence="6" type="ORF">BINO364_LOCUS2307</name>
</gene>
<feature type="non-terminal residue" evidence="6">
    <location>
        <position position="324"/>
    </location>
</feature>
<keyword evidence="2" id="KW-0963">Cytoplasm</keyword>